<accession>A0A2Z7CCZ1</accession>
<name>A0A2Z7CCZ1_9LAMI</name>
<proteinExistence type="predicted"/>
<reference evidence="1 2" key="1">
    <citation type="journal article" date="2015" name="Proc. Natl. Acad. Sci. U.S.A.">
        <title>The resurrection genome of Boea hygrometrica: A blueprint for survival of dehydration.</title>
        <authorList>
            <person name="Xiao L."/>
            <person name="Yang G."/>
            <person name="Zhang L."/>
            <person name="Yang X."/>
            <person name="Zhao S."/>
            <person name="Ji Z."/>
            <person name="Zhou Q."/>
            <person name="Hu M."/>
            <person name="Wang Y."/>
            <person name="Chen M."/>
            <person name="Xu Y."/>
            <person name="Jin H."/>
            <person name="Xiao X."/>
            <person name="Hu G."/>
            <person name="Bao F."/>
            <person name="Hu Y."/>
            <person name="Wan P."/>
            <person name="Li L."/>
            <person name="Deng X."/>
            <person name="Kuang T."/>
            <person name="Xiang C."/>
            <person name="Zhu J.K."/>
            <person name="Oliver M.J."/>
            <person name="He Y."/>
        </authorList>
    </citation>
    <scope>NUCLEOTIDE SEQUENCE [LARGE SCALE GENOMIC DNA]</scope>
    <source>
        <strain evidence="2">cv. XS01</strain>
    </source>
</reference>
<organism evidence="1 2">
    <name type="scientific">Dorcoceras hygrometricum</name>
    <dbReference type="NCBI Taxonomy" id="472368"/>
    <lineage>
        <taxon>Eukaryota</taxon>
        <taxon>Viridiplantae</taxon>
        <taxon>Streptophyta</taxon>
        <taxon>Embryophyta</taxon>
        <taxon>Tracheophyta</taxon>
        <taxon>Spermatophyta</taxon>
        <taxon>Magnoliopsida</taxon>
        <taxon>eudicotyledons</taxon>
        <taxon>Gunneridae</taxon>
        <taxon>Pentapetalae</taxon>
        <taxon>asterids</taxon>
        <taxon>lamiids</taxon>
        <taxon>Lamiales</taxon>
        <taxon>Gesneriaceae</taxon>
        <taxon>Didymocarpoideae</taxon>
        <taxon>Trichosporeae</taxon>
        <taxon>Loxocarpinae</taxon>
        <taxon>Dorcoceras</taxon>
    </lineage>
</organism>
<keyword evidence="2" id="KW-1185">Reference proteome</keyword>
<dbReference type="Proteomes" id="UP000250235">
    <property type="component" value="Unassembled WGS sequence"/>
</dbReference>
<dbReference type="AlphaFoldDB" id="A0A2Z7CCZ1"/>
<dbReference type="EMBL" id="KQ996466">
    <property type="protein sequence ID" value="KZV44931.1"/>
    <property type="molecule type" value="Genomic_DNA"/>
</dbReference>
<evidence type="ECO:0000313" key="1">
    <source>
        <dbReference type="EMBL" id="KZV44931.1"/>
    </source>
</evidence>
<evidence type="ECO:0000313" key="2">
    <source>
        <dbReference type="Proteomes" id="UP000250235"/>
    </source>
</evidence>
<gene>
    <name evidence="1" type="ORF">F511_32805</name>
</gene>
<sequence length="112" mass="12650">MLTWQEAAATLTWISDVGVLVARISRQGYRTLKRRRFGEQEPAGGFVSAFLSSDQPLGETTSFWEFSSWCVSSSSDQLLGYALHLVKRSVWVSRLVPIARICCVILSSCWFR</sequence>
<protein>
    <submittedName>
        <fullName evidence="1">Uncharacterized protein</fullName>
    </submittedName>
</protein>